<gene>
    <name evidence="3" type="ORF">OIU77_002550</name>
</gene>
<keyword evidence="4" id="KW-1185">Reference proteome</keyword>
<dbReference type="PANTHER" id="PTHR21530:SF7">
    <property type="entry name" value="TRAB DOMAIN-CONTAINING PROTEIN"/>
    <property type="match status" value="1"/>
</dbReference>
<evidence type="ECO:0000313" key="3">
    <source>
        <dbReference type="EMBL" id="KAJ6366000.1"/>
    </source>
</evidence>
<dbReference type="SUPFAM" id="SSF47113">
    <property type="entry name" value="Histone-fold"/>
    <property type="match status" value="1"/>
</dbReference>
<feature type="region of interest" description="Disordered" evidence="2">
    <location>
        <begin position="53"/>
        <end position="74"/>
    </location>
</feature>
<evidence type="ECO:0000313" key="4">
    <source>
        <dbReference type="Proteomes" id="UP001141253"/>
    </source>
</evidence>
<comment type="similarity">
    <text evidence="1">Belongs to the histone H2A family.</text>
</comment>
<comment type="caution">
    <text evidence="3">The sequence shown here is derived from an EMBL/GenBank/DDBJ whole genome shotgun (WGS) entry which is preliminary data.</text>
</comment>
<sequence length="177" mass="19441">MGVLITTALLCHYSIETGLSGAKQVGQVLKLGFVGLHDGYALELDDKIVMSSKEGGASTKGGRGKPKASKSVSRSQQAGLQFPVGKIARLLISLKFLCKVAFEEARKYEGKVVLGDRPVHVAFEEARKYEGKVVLGDRPVHKPRKEGFFLNPKKNGKQQIEKSLGKKKRERSQFLQC</sequence>
<proteinExistence type="inferred from homology"/>
<dbReference type="EMBL" id="JAPFFI010000014">
    <property type="protein sequence ID" value="KAJ6366000.1"/>
    <property type="molecule type" value="Genomic_DNA"/>
</dbReference>
<dbReference type="PROSITE" id="PS00046">
    <property type="entry name" value="HISTONE_H2A"/>
    <property type="match status" value="1"/>
</dbReference>
<dbReference type="InterPro" id="IPR032458">
    <property type="entry name" value="Histone_H2A_CS"/>
</dbReference>
<accession>A0ABQ9AWM0</accession>
<dbReference type="Gene3D" id="1.10.20.10">
    <property type="entry name" value="Histone, subunit A"/>
    <property type="match status" value="1"/>
</dbReference>
<organism evidence="3 4">
    <name type="scientific">Salix suchowensis</name>
    <dbReference type="NCBI Taxonomy" id="1278906"/>
    <lineage>
        <taxon>Eukaryota</taxon>
        <taxon>Viridiplantae</taxon>
        <taxon>Streptophyta</taxon>
        <taxon>Embryophyta</taxon>
        <taxon>Tracheophyta</taxon>
        <taxon>Spermatophyta</taxon>
        <taxon>Magnoliopsida</taxon>
        <taxon>eudicotyledons</taxon>
        <taxon>Gunneridae</taxon>
        <taxon>Pentapetalae</taxon>
        <taxon>rosids</taxon>
        <taxon>fabids</taxon>
        <taxon>Malpighiales</taxon>
        <taxon>Salicaceae</taxon>
        <taxon>Saliceae</taxon>
        <taxon>Salix</taxon>
    </lineage>
</organism>
<dbReference type="Proteomes" id="UP001141253">
    <property type="component" value="Chromosome 7"/>
</dbReference>
<name>A0ABQ9AWM0_9ROSI</name>
<dbReference type="PANTHER" id="PTHR21530">
    <property type="entry name" value="PHEROMONE SHUTDOWN PROTEIN"/>
    <property type="match status" value="1"/>
</dbReference>
<protein>
    <submittedName>
        <fullName evidence="3">Uncharacterized protein</fullName>
    </submittedName>
</protein>
<feature type="region of interest" description="Disordered" evidence="2">
    <location>
        <begin position="144"/>
        <end position="177"/>
    </location>
</feature>
<reference evidence="3" key="2">
    <citation type="journal article" date="2023" name="Int. J. Mol. Sci.">
        <title>De Novo Assembly and Annotation of 11 Diverse Shrub Willow (Salix) Genomes Reveals Novel Gene Organization in Sex-Linked Regions.</title>
        <authorList>
            <person name="Hyden B."/>
            <person name="Feng K."/>
            <person name="Yates T.B."/>
            <person name="Jawdy S."/>
            <person name="Cereghino C."/>
            <person name="Smart L.B."/>
            <person name="Muchero W."/>
        </authorList>
    </citation>
    <scope>NUCLEOTIDE SEQUENCE</scope>
    <source>
        <tissue evidence="3">Shoot tip</tissue>
    </source>
</reference>
<evidence type="ECO:0000256" key="1">
    <source>
        <dbReference type="ARBA" id="ARBA00010691"/>
    </source>
</evidence>
<evidence type="ECO:0000256" key="2">
    <source>
        <dbReference type="SAM" id="MobiDB-lite"/>
    </source>
</evidence>
<dbReference type="InterPro" id="IPR046345">
    <property type="entry name" value="TraB_PrgY-like"/>
</dbReference>
<dbReference type="InterPro" id="IPR009072">
    <property type="entry name" value="Histone-fold"/>
</dbReference>
<reference evidence="3" key="1">
    <citation type="submission" date="2022-10" db="EMBL/GenBank/DDBJ databases">
        <authorList>
            <person name="Hyden B.L."/>
            <person name="Feng K."/>
            <person name="Yates T."/>
            <person name="Jawdy S."/>
            <person name="Smart L.B."/>
            <person name="Muchero W."/>
        </authorList>
    </citation>
    <scope>NUCLEOTIDE SEQUENCE</scope>
    <source>
        <tissue evidence="3">Shoot tip</tissue>
    </source>
</reference>